<evidence type="ECO:0000256" key="1">
    <source>
        <dbReference type="ARBA" id="ARBA00007594"/>
    </source>
</evidence>
<feature type="domain" description="Large ribosomal subunit protein uL30 N-terminal eukaryotes" evidence="6">
    <location>
        <begin position="17"/>
        <end position="80"/>
    </location>
</feature>
<comment type="similarity">
    <text evidence="1">Belongs to the universal ribosomal protein uL30 family.</text>
</comment>
<evidence type="ECO:0000256" key="4">
    <source>
        <dbReference type="SAM" id="Coils"/>
    </source>
</evidence>
<dbReference type="GO" id="GO:0022625">
    <property type="term" value="C:cytosolic large ribosomal subunit"/>
    <property type="evidence" value="ECO:0007669"/>
    <property type="project" value="TreeGrafter"/>
</dbReference>
<name>A0A7S4UUB5_GUITH</name>
<dbReference type="EMBL" id="HBKN01051324">
    <property type="protein sequence ID" value="CAE2342027.1"/>
    <property type="molecule type" value="Transcribed_RNA"/>
</dbReference>
<protein>
    <submittedName>
        <fullName evidence="7">Uncharacterized protein</fullName>
    </submittedName>
</protein>
<dbReference type="Gene3D" id="3.30.1390.20">
    <property type="entry name" value="Ribosomal protein L30, ferredoxin-like fold domain"/>
    <property type="match status" value="1"/>
</dbReference>
<evidence type="ECO:0000256" key="3">
    <source>
        <dbReference type="ARBA" id="ARBA00023274"/>
    </source>
</evidence>
<dbReference type="Gene3D" id="1.10.15.30">
    <property type="match status" value="1"/>
</dbReference>
<evidence type="ECO:0000259" key="5">
    <source>
        <dbReference type="Pfam" id="PF00327"/>
    </source>
</evidence>
<dbReference type="SUPFAM" id="SSF55129">
    <property type="entry name" value="Ribosomal protein L30p/L7e"/>
    <property type="match status" value="1"/>
</dbReference>
<evidence type="ECO:0000313" key="7">
    <source>
        <dbReference type="EMBL" id="CAE2342027.1"/>
    </source>
</evidence>
<dbReference type="PANTHER" id="PTHR11524:SF16">
    <property type="entry name" value="LARGE RIBOSOMAL SUBUNIT PROTEIN UL30"/>
    <property type="match status" value="1"/>
</dbReference>
<proteinExistence type="inferred from homology"/>
<keyword evidence="4" id="KW-0175">Coiled coil</keyword>
<dbReference type="OMA" id="IEEHMGK"/>
<dbReference type="InterPro" id="IPR039699">
    <property type="entry name" value="Ribosomal_uL30"/>
</dbReference>
<sequence>MVKEKPFPTHVRGHPVVPENVLRKRKTLSELKEKHEEQLAAQRAKRTTGPTGVMFKKASYFIKEYRQKQKNMRRMNKQKRIEAPEGEDSKLLLVMRHKGSKGLDDETKKILNFLHLREVNCASLIQANSKNLKMINLVAPYIKYGVPTLQTLRDLIQKRGYTKIEDKKIPLTDNQVIEDMLGNKGIVCLEDLINEIHNVGPNFLAAVKMLQPFKLKAPRTDVKTNFRERKMEDINDTIARMN</sequence>
<evidence type="ECO:0000259" key="6">
    <source>
        <dbReference type="Pfam" id="PF08079"/>
    </source>
</evidence>
<organism evidence="7">
    <name type="scientific">Guillardia theta</name>
    <name type="common">Cryptophyte</name>
    <name type="synonym">Cryptomonas phi</name>
    <dbReference type="NCBI Taxonomy" id="55529"/>
    <lineage>
        <taxon>Eukaryota</taxon>
        <taxon>Cryptophyceae</taxon>
        <taxon>Pyrenomonadales</taxon>
        <taxon>Geminigeraceae</taxon>
        <taxon>Guillardia</taxon>
    </lineage>
</organism>
<keyword evidence="2" id="KW-0689">Ribosomal protein</keyword>
<dbReference type="GO" id="GO:0003735">
    <property type="term" value="F:structural constituent of ribosome"/>
    <property type="evidence" value="ECO:0007669"/>
    <property type="project" value="TreeGrafter"/>
</dbReference>
<feature type="coiled-coil region" evidence="4">
    <location>
        <begin position="25"/>
        <end position="82"/>
    </location>
</feature>
<dbReference type="Pfam" id="PF00327">
    <property type="entry name" value="Ribosomal_L30"/>
    <property type="match status" value="1"/>
</dbReference>
<dbReference type="GO" id="GO:0003723">
    <property type="term" value="F:RNA binding"/>
    <property type="evidence" value="ECO:0007669"/>
    <property type="project" value="TreeGrafter"/>
</dbReference>
<dbReference type="Pfam" id="PF08079">
    <property type="entry name" value="Ribosomal_L30_N"/>
    <property type="match status" value="1"/>
</dbReference>
<dbReference type="AlphaFoldDB" id="A0A7S4UUB5"/>
<feature type="domain" description="Large ribosomal subunit protein uL30-like ferredoxin-like fold" evidence="5">
    <location>
        <begin position="92"/>
        <end position="142"/>
    </location>
</feature>
<dbReference type="GO" id="GO:0000463">
    <property type="term" value="P:maturation of LSU-rRNA from tricistronic rRNA transcript (SSU-rRNA, 5.8S rRNA, LSU-rRNA)"/>
    <property type="evidence" value="ECO:0007669"/>
    <property type="project" value="TreeGrafter"/>
</dbReference>
<dbReference type="CDD" id="cd01657">
    <property type="entry name" value="Ribosomal_L7_archeal_euk"/>
    <property type="match status" value="1"/>
</dbReference>
<dbReference type="InterPro" id="IPR012988">
    <property type="entry name" value="Ribosomal_uL30_N_euk"/>
</dbReference>
<dbReference type="PANTHER" id="PTHR11524">
    <property type="entry name" value="60S RIBOSOMAL PROTEIN L7"/>
    <property type="match status" value="1"/>
</dbReference>
<dbReference type="InterPro" id="IPR035808">
    <property type="entry name" value="Ribosomal_uL30_euk_arc"/>
</dbReference>
<dbReference type="InterPro" id="IPR036919">
    <property type="entry name" value="Ribo_uL30_ferredoxin-like_sf"/>
</dbReference>
<evidence type="ECO:0000256" key="2">
    <source>
        <dbReference type="ARBA" id="ARBA00022980"/>
    </source>
</evidence>
<keyword evidence="3" id="KW-0687">Ribonucleoprotein</keyword>
<reference evidence="7" key="1">
    <citation type="submission" date="2021-01" db="EMBL/GenBank/DDBJ databases">
        <authorList>
            <person name="Corre E."/>
            <person name="Pelletier E."/>
            <person name="Niang G."/>
            <person name="Scheremetjew M."/>
            <person name="Finn R."/>
            <person name="Kale V."/>
            <person name="Holt S."/>
            <person name="Cochrane G."/>
            <person name="Meng A."/>
            <person name="Brown T."/>
            <person name="Cohen L."/>
        </authorList>
    </citation>
    <scope>NUCLEOTIDE SEQUENCE</scope>
    <source>
        <strain evidence="7">CCMP 2712</strain>
    </source>
</reference>
<gene>
    <name evidence="7" type="ORF">GTHE00462_LOCUS40023</name>
</gene>
<accession>A0A7S4UUB5</accession>
<dbReference type="InterPro" id="IPR016082">
    <property type="entry name" value="Ribosomal_uL30_ferredoxin-like"/>
</dbReference>